<dbReference type="RefSeq" id="WP_264433368.1">
    <property type="nucleotide sequence ID" value="NZ_CP081495.1"/>
</dbReference>
<keyword evidence="2" id="KW-1185">Reference proteome</keyword>
<name>A0ABY6M033_9FLAO</name>
<dbReference type="EMBL" id="CP081495">
    <property type="protein sequence ID" value="UYW01029.1"/>
    <property type="molecule type" value="Genomic_DNA"/>
</dbReference>
<proteinExistence type="predicted"/>
<reference evidence="1" key="1">
    <citation type="submission" date="2021-08" db="EMBL/GenBank/DDBJ databases">
        <title>Flavobacterium sp. strain CC-SYL302.</title>
        <authorList>
            <person name="Lin S.-Y."/>
            <person name="Lee T.-H."/>
            <person name="Young C.-C."/>
        </authorList>
    </citation>
    <scope>NUCLEOTIDE SEQUENCE</scope>
    <source>
        <strain evidence="1">CC-SYL302</strain>
    </source>
</reference>
<gene>
    <name evidence="1" type="ORF">K5I29_11105</name>
</gene>
<evidence type="ECO:0000313" key="2">
    <source>
        <dbReference type="Proteomes" id="UP001163328"/>
    </source>
</evidence>
<sequence>MKKSLFYIVFGLLTFSGFAQNGLENIGILIPKELKEWEFTKGNIQPQELFKNAASVKSFITQRNEPVRIYEFYKYHPESNKALIPQITFYVFANNLPIGDYPNMVAEFFSKNMMGLENVKNIANETFLNGNSPEYVQHYSYVEPMVINNKTSNINVNVVQALVFKDEYILFIDGYQPVEPTNNSAKTLDDKAKKQMVELIKNIKITETIKIE</sequence>
<protein>
    <submittedName>
        <fullName evidence="1">Uncharacterized protein</fullName>
    </submittedName>
</protein>
<evidence type="ECO:0000313" key="1">
    <source>
        <dbReference type="EMBL" id="UYW01029.1"/>
    </source>
</evidence>
<accession>A0ABY6M033</accession>
<dbReference type="Proteomes" id="UP001163328">
    <property type="component" value="Chromosome"/>
</dbReference>
<organism evidence="1 2">
    <name type="scientific">Flavobacterium agricola</name>
    <dbReference type="NCBI Taxonomy" id="2870839"/>
    <lineage>
        <taxon>Bacteria</taxon>
        <taxon>Pseudomonadati</taxon>
        <taxon>Bacteroidota</taxon>
        <taxon>Flavobacteriia</taxon>
        <taxon>Flavobacteriales</taxon>
        <taxon>Flavobacteriaceae</taxon>
        <taxon>Flavobacterium</taxon>
    </lineage>
</organism>